<dbReference type="GO" id="GO:0017147">
    <property type="term" value="F:Wnt-protein binding"/>
    <property type="evidence" value="ECO:0007669"/>
    <property type="project" value="TreeGrafter"/>
</dbReference>
<feature type="signal peptide" evidence="14">
    <location>
        <begin position="1"/>
        <end position="36"/>
    </location>
</feature>
<feature type="domain" description="EGF-like" evidence="15">
    <location>
        <begin position="400"/>
        <end position="442"/>
    </location>
</feature>
<dbReference type="CDD" id="cd00054">
    <property type="entry name" value="EGF_CA"/>
    <property type="match status" value="2"/>
</dbReference>
<feature type="domain" description="EGF-like" evidence="15">
    <location>
        <begin position="447"/>
        <end position="490"/>
    </location>
</feature>
<reference evidence="18" key="2">
    <citation type="submission" date="2025-08" db="UniProtKB">
        <authorList>
            <consortium name="Ensembl"/>
        </authorList>
    </citation>
    <scope>IDENTIFICATION</scope>
</reference>
<dbReference type="SMART" id="SM00135">
    <property type="entry name" value="LY"/>
    <property type="match status" value="4"/>
</dbReference>
<dbReference type="InterPro" id="IPR036857">
    <property type="entry name" value="Thyroglobulin_1_sf"/>
</dbReference>
<evidence type="ECO:0000256" key="1">
    <source>
        <dbReference type="ARBA" id="ARBA00004498"/>
    </source>
</evidence>
<evidence type="ECO:0000256" key="7">
    <source>
        <dbReference type="ARBA" id="ARBA00022837"/>
    </source>
</evidence>
<feature type="repeat" description="LDL-receptor class B" evidence="11">
    <location>
        <begin position="796"/>
        <end position="838"/>
    </location>
</feature>
<keyword evidence="9" id="KW-0325">Glycoprotein</keyword>
<dbReference type="CDD" id="cd00191">
    <property type="entry name" value="TY"/>
    <property type="match status" value="2"/>
</dbReference>
<sequence>MRGDHAARRLALQQLPLPLPPPPLLLLLLLLSRAGALHPDELFPYGQSRGDQLLQEGDDESSAPVKLASPLRFYEAQFSYLYVGTNGIISTQDFPRETQYVDDDFPTDFPAIAPFLADIDTSQGRGQVLYLNGKVSGHLRVGHTPVHFTNVDLHAYIVGNDGRAYTAISHIPQPAAQALLPLTPIGGLFGWLFALQKPGWENGFSFTGATFTHEMEVTFYPGEERVRITQTAEGLDPENYLSIKTNIQGQVPYIPANFTVHVAPYKEIYHYSDSAVTSTSSRDYSLTLGTINQTRSYRVYQNITYEACRHSPRHPAVPTTQQLNVDWVFALYTDEERLLRFAVTNQVGPVEGDSDPIGVNPCYDGSHTCDMRAQCHPGAGVDYTCECASGYQGDGRGCVDVNECAAGSHRCGPNSVCINLLGSYRCECRSGYEFADDRHTCVAITPPPNPCEDGSHSCAPAGQARCIHHGGSTFSCACLPGYTGTGHQCADVDECSENRCHPSATCYNTPGSFSCQCHPGYRGDGFQCTPDPSSGLTPCEERQRQAQAQHAASPGSRPHVPQCDERGGFLPLQCHGSPGFCWCGDLQLHAVFCPWLTIKGFFVPICSEPTQRPRTVCERWRENLLEHYGGTPRDDQYVPQCDDLGHFIPLQCHGKSDFCWCVDKDGREVQGTRSQPGTTPACIPTVAPPTVRPVPRPDVTPPSVGTFLLYAQGQQIGHLPLNGTRLQKDMAKTLLSLHGSIVVGIDYDCRERMVYWTDVAGRTISRASLEPGAEPETIVNSGLISPEGLAIDHFRRTMYWTDSGLDKIERARLDGSERKALFHTDLVNPRAIAVDPIRGNLYWTDWNREAPKIETSSLEGENRRILVNKDIGLPNGLTFDPFSKLLCWADAGTKKLECTLPDGTGRRVIQNHLNYPFSIVSYADHFYHTDWRRDGVISVNRDSGQFTDEYLPEQRSHLYGITAVYPYCPTGK</sequence>
<feature type="domain" description="EGF-like" evidence="15">
    <location>
        <begin position="491"/>
        <end position="527"/>
    </location>
</feature>
<dbReference type="SUPFAM" id="SSF54511">
    <property type="entry name" value="GFP-like"/>
    <property type="match status" value="1"/>
</dbReference>
<dbReference type="PROSITE" id="PS50026">
    <property type="entry name" value="EGF_3"/>
    <property type="match status" value="4"/>
</dbReference>
<comment type="subcellular location">
    <subcellularLocation>
        <location evidence="1">Secreted</location>
        <location evidence="1">Extracellular space</location>
        <location evidence="1">Extracellular matrix</location>
    </subcellularLocation>
</comment>
<dbReference type="SUPFAM" id="SSF57196">
    <property type="entry name" value="EGF/Laminin"/>
    <property type="match status" value="2"/>
</dbReference>
<feature type="domain" description="EGF-like" evidence="15">
    <location>
        <begin position="358"/>
        <end position="399"/>
    </location>
</feature>
<feature type="disulfide bond" evidence="12">
    <location>
        <begin position="652"/>
        <end position="659"/>
    </location>
</feature>
<dbReference type="InterPro" id="IPR011042">
    <property type="entry name" value="6-blade_b-propeller_TolB-like"/>
</dbReference>
<dbReference type="InterPro" id="IPR001881">
    <property type="entry name" value="EGF-like_Ca-bd_dom"/>
</dbReference>
<dbReference type="GO" id="GO:0060070">
    <property type="term" value="P:canonical Wnt signaling pathway"/>
    <property type="evidence" value="ECO:0007669"/>
    <property type="project" value="TreeGrafter"/>
</dbReference>
<gene>
    <name evidence="18" type="primary">NID2</name>
</gene>
<dbReference type="GO" id="GO:0007160">
    <property type="term" value="P:cell-matrix adhesion"/>
    <property type="evidence" value="ECO:0007669"/>
    <property type="project" value="InterPro"/>
</dbReference>
<dbReference type="PROSITE" id="PS01187">
    <property type="entry name" value="EGF_CA"/>
    <property type="match status" value="1"/>
</dbReference>
<keyword evidence="19" id="KW-1185">Reference proteome</keyword>
<dbReference type="SUPFAM" id="SSF57610">
    <property type="entry name" value="Thyroglobulin type-1 domain"/>
    <property type="match status" value="2"/>
</dbReference>
<dbReference type="InterPro" id="IPR018097">
    <property type="entry name" value="EGF_Ca-bd_CS"/>
</dbReference>
<evidence type="ECO:0000259" key="15">
    <source>
        <dbReference type="PROSITE" id="PS50026"/>
    </source>
</evidence>
<dbReference type="InterPro" id="IPR006605">
    <property type="entry name" value="G2_nidogen/fibulin_G2F"/>
</dbReference>
<protein>
    <submittedName>
        <fullName evidence="18">Nidogen 2</fullName>
    </submittedName>
</protein>
<dbReference type="InterPro" id="IPR026823">
    <property type="entry name" value="cEGF"/>
</dbReference>
<dbReference type="Pfam" id="PF00058">
    <property type="entry name" value="Ldl_recept_b"/>
    <property type="match status" value="2"/>
</dbReference>
<dbReference type="PROSITE" id="PS51162">
    <property type="entry name" value="THYROGLOBULIN_1_2"/>
    <property type="match status" value="2"/>
</dbReference>
<dbReference type="Gene3D" id="4.10.800.10">
    <property type="entry name" value="Thyroglobulin type-1"/>
    <property type="match status" value="2"/>
</dbReference>
<dbReference type="FunFam" id="2.120.10.30:FF:000030">
    <property type="entry name" value="Nidogen 1"/>
    <property type="match status" value="1"/>
</dbReference>
<evidence type="ECO:0000256" key="14">
    <source>
        <dbReference type="SAM" id="SignalP"/>
    </source>
</evidence>
<dbReference type="InterPro" id="IPR000152">
    <property type="entry name" value="EGF-type_Asp/Asn_hydroxyl_site"/>
</dbReference>
<dbReference type="PROSITE" id="PS51120">
    <property type="entry name" value="LDLRB"/>
    <property type="match status" value="3"/>
</dbReference>
<feature type="domain" description="Nidogen G2 beta-barrel" evidence="16">
    <location>
        <begin position="127"/>
        <end position="357"/>
    </location>
</feature>
<keyword evidence="6" id="KW-0677">Repeat</keyword>
<evidence type="ECO:0000313" key="18">
    <source>
        <dbReference type="Ensembl" id="ENSUAMP00000035422.1"/>
    </source>
</evidence>
<keyword evidence="7" id="KW-0106">Calcium</keyword>
<evidence type="ECO:0000256" key="8">
    <source>
        <dbReference type="ARBA" id="ARBA00023157"/>
    </source>
</evidence>
<dbReference type="InterPro" id="IPR000742">
    <property type="entry name" value="EGF"/>
</dbReference>
<dbReference type="Pfam" id="PF12947">
    <property type="entry name" value="EGF_3"/>
    <property type="match status" value="1"/>
</dbReference>
<dbReference type="Gene3D" id="2.10.25.10">
    <property type="entry name" value="Laminin"/>
    <property type="match status" value="4"/>
</dbReference>
<evidence type="ECO:0000259" key="16">
    <source>
        <dbReference type="PROSITE" id="PS50993"/>
    </source>
</evidence>
<dbReference type="PROSITE" id="PS01186">
    <property type="entry name" value="EGF_2"/>
    <property type="match status" value="3"/>
</dbReference>
<dbReference type="SMART" id="SM00179">
    <property type="entry name" value="EGF_CA"/>
    <property type="match status" value="4"/>
</dbReference>
<dbReference type="Pfam" id="PF07474">
    <property type="entry name" value="G2F"/>
    <property type="match status" value="1"/>
</dbReference>
<evidence type="ECO:0000256" key="4">
    <source>
        <dbReference type="ARBA" id="ARBA00022536"/>
    </source>
</evidence>
<evidence type="ECO:0000256" key="3">
    <source>
        <dbReference type="ARBA" id="ARBA00022530"/>
    </source>
</evidence>
<feature type="domain" description="Thyroglobulin type-1" evidence="17">
    <location>
        <begin position="536"/>
        <end position="606"/>
    </location>
</feature>
<keyword evidence="5 14" id="KW-0732">Signal</keyword>
<name>A0A452SRJ1_URSAM</name>
<feature type="chain" id="PRO_5019428035" evidence="14">
    <location>
        <begin position="37"/>
        <end position="972"/>
    </location>
</feature>
<feature type="domain" description="Thyroglobulin type-1" evidence="17">
    <location>
        <begin position="614"/>
        <end position="682"/>
    </location>
</feature>
<evidence type="ECO:0000256" key="2">
    <source>
        <dbReference type="ARBA" id="ARBA00022525"/>
    </source>
</evidence>
<evidence type="ECO:0000256" key="9">
    <source>
        <dbReference type="ARBA" id="ARBA00023180"/>
    </source>
</evidence>
<dbReference type="FunFam" id="4.10.800.10:FF:000007">
    <property type="entry name" value="Nidogen 2"/>
    <property type="match status" value="1"/>
</dbReference>
<evidence type="ECO:0000256" key="5">
    <source>
        <dbReference type="ARBA" id="ARBA00022729"/>
    </source>
</evidence>
<keyword evidence="8 12" id="KW-1015">Disulfide bond</keyword>
<dbReference type="SMART" id="SM00181">
    <property type="entry name" value="EGF"/>
    <property type="match status" value="4"/>
</dbReference>
<dbReference type="FunFam" id="2.10.25.10:FF:000519">
    <property type="entry name" value="Nidogen 2"/>
    <property type="match status" value="1"/>
</dbReference>
<dbReference type="CDD" id="cd00255">
    <property type="entry name" value="nidG2"/>
    <property type="match status" value="1"/>
</dbReference>
<dbReference type="Pfam" id="PF12662">
    <property type="entry name" value="cEGF"/>
    <property type="match status" value="1"/>
</dbReference>
<dbReference type="Gene3D" id="2.40.155.10">
    <property type="entry name" value="Green fluorescent protein"/>
    <property type="match status" value="1"/>
</dbReference>
<evidence type="ECO:0000259" key="17">
    <source>
        <dbReference type="PROSITE" id="PS51162"/>
    </source>
</evidence>
<dbReference type="Ensembl" id="ENSUAMT00000039432.1">
    <property type="protein sequence ID" value="ENSUAMP00000035422.1"/>
    <property type="gene ID" value="ENSUAMG00000026431.1"/>
</dbReference>
<comment type="caution">
    <text evidence="10">Lacks conserved residue(s) required for the propagation of feature annotation.</text>
</comment>
<dbReference type="InterPro" id="IPR050778">
    <property type="entry name" value="Cueball_EGF_LRP_Nidogen"/>
</dbReference>
<dbReference type="InterPro" id="IPR024731">
    <property type="entry name" value="NELL2-like_EGF"/>
</dbReference>
<dbReference type="InterPro" id="IPR009017">
    <property type="entry name" value="GFP"/>
</dbReference>
<dbReference type="SMART" id="SM00682">
    <property type="entry name" value="G2F"/>
    <property type="match status" value="1"/>
</dbReference>
<dbReference type="PROSITE" id="PS00010">
    <property type="entry name" value="ASX_HYDROXYL"/>
    <property type="match status" value="2"/>
</dbReference>
<dbReference type="GeneTree" id="ENSGT00940000157901"/>
<reference evidence="19" key="1">
    <citation type="submission" date="2016-06" db="EMBL/GenBank/DDBJ databases">
        <title>De novo assembly and RNA-Seq shows season-dependent expression and editing in black bear kidneys.</title>
        <authorList>
            <person name="Korstanje R."/>
            <person name="Srivastava A."/>
            <person name="Sarsani V.K."/>
            <person name="Sheehan S.M."/>
            <person name="Seger R.L."/>
            <person name="Barter M.E."/>
            <person name="Lindqvist C."/>
            <person name="Brody L.C."/>
            <person name="Mullikin J.C."/>
        </authorList>
    </citation>
    <scope>NUCLEOTIDE SEQUENCE [LARGE SCALE GENOMIC DNA]</scope>
</reference>
<dbReference type="InterPro" id="IPR000033">
    <property type="entry name" value="LDLR_classB_rpt"/>
</dbReference>
<keyword evidence="4 10" id="KW-0245">EGF-like domain</keyword>
<evidence type="ECO:0000256" key="6">
    <source>
        <dbReference type="ARBA" id="ARBA00022737"/>
    </source>
</evidence>
<proteinExistence type="predicted"/>
<dbReference type="InterPro" id="IPR049883">
    <property type="entry name" value="NOTCH1_EGF-like"/>
</dbReference>
<dbReference type="GO" id="GO:0042813">
    <property type="term" value="F:Wnt receptor activity"/>
    <property type="evidence" value="ECO:0007669"/>
    <property type="project" value="TreeGrafter"/>
</dbReference>
<dbReference type="PANTHER" id="PTHR46513:SF15">
    <property type="entry name" value="NIDOGEN 2"/>
    <property type="match status" value="1"/>
</dbReference>
<dbReference type="GO" id="GO:0005509">
    <property type="term" value="F:calcium ion binding"/>
    <property type="evidence" value="ECO:0007669"/>
    <property type="project" value="InterPro"/>
</dbReference>
<organism evidence="18 19">
    <name type="scientific">Ursus americanus</name>
    <name type="common">American black bear</name>
    <name type="synonym">Euarctos americanus</name>
    <dbReference type="NCBI Taxonomy" id="9643"/>
    <lineage>
        <taxon>Eukaryota</taxon>
        <taxon>Metazoa</taxon>
        <taxon>Chordata</taxon>
        <taxon>Craniata</taxon>
        <taxon>Vertebrata</taxon>
        <taxon>Euteleostomi</taxon>
        <taxon>Mammalia</taxon>
        <taxon>Eutheria</taxon>
        <taxon>Laurasiatheria</taxon>
        <taxon>Carnivora</taxon>
        <taxon>Caniformia</taxon>
        <taxon>Ursidae</taxon>
        <taxon>Ursus</taxon>
    </lineage>
</organism>
<evidence type="ECO:0000256" key="11">
    <source>
        <dbReference type="PROSITE-ProRule" id="PRU00461"/>
    </source>
</evidence>
<feature type="disulfide bond" evidence="12">
    <location>
        <begin position="574"/>
        <end position="581"/>
    </location>
</feature>
<dbReference type="PROSITE" id="PS00484">
    <property type="entry name" value="THYROGLOBULIN_1_1"/>
    <property type="match status" value="1"/>
</dbReference>
<dbReference type="Pfam" id="PF00086">
    <property type="entry name" value="Thyroglobulin_1"/>
    <property type="match status" value="2"/>
</dbReference>
<feature type="repeat" description="LDL-receptor class B" evidence="11">
    <location>
        <begin position="839"/>
        <end position="883"/>
    </location>
</feature>
<evidence type="ECO:0000256" key="13">
    <source>
        <dbReference type="SAM" id="MobiDB-lite"/>
    </source>
</evidence>
<dbReference type="GO" id="GO:0005604">
    <property type="term" value="C:basement membrane"/>
    <property type="evidence" value="ECO:0007669"/>
    <property type="project" value="UniProtKB-SubCell"/>
</dbReference>
<feature type="region of interest" description="Disordered" evidence="13">
    <location>
        <begin position="539"/>
        <end position="560"/>
    </location>
</feature>
<dbReference type="PROSITE" id="PS50993">
    <property type="entry name" value="NIDOGEN_G2"/>
    <property type="match status" value="1"/>
</dbReference>
<feature type="region of interest" description="Disordered" evidence="13">
    <location>
        <begin position="670"/>
        <end position="696"/>
    </location>
</feature>
<evidence type="ECO:0000256" key="10">
    <source>
        <dbReference type="PROSITE-ProRule" id="PRU00076"/>
    </source>
</evidence>
<accession>A0A452SRJ1</accession>
<dbReference type="PANTHER" id="PTHR46513">
    <property type="entry name" value="VITELLOGENIN RECEPTOR-LIKE PROTEIN-RELATED-RELATED"/>
    <property type="match status" value="1"/>
</dbReference>
<dbReference type="GO" id="GO:0005886">
    <property type="term" value="C:plasma membrane"/>
    <property type="evidence" value="ECO:0007669"/>
    <property type="project" value="TreeGrafter"/>
</dbReference>
<dbReference type="InterPro" id="IPR000716">
    <property type="entry name" value="Thyroglobulin_1"/>
</dbReference>
<dbReference type="Gene3D" id="2.120.10.30">
    <property type="entry name" value="TolB, C-terminal domain"/>
    <property type="match status" value="1"/>
</dbReference>
<feature type="repeat" description="LDL-receptor class B" evidence="11">
    <location>
        <begin position="752"/>
        <end position="795"/>
    </location>
</feature>
<keyword evidence="2" id="KW-0964">Secreted</keyword>
<dbReference type="AlphaFoldDB" id="A0A452SRJ1"/>
<reference evidence="18" key="3">
    <citation type="submission" date="2025-09" db="UniProtKB">
        <authorList>
            <consortium name="Ensembl"/>
        </authorList>
    </citation>
    <scope>IDENTIFICATION</scope>
</reference>
<dbReference type="Proteomes" id="UP000291022">
    <property type="component" value="Unassembled WGS sequence"/>
</dbReference>
<dbReference type="SMART" id="SM00211">
    <property type="entry name" value="TY"/>
    <property type="match status" value="2"/>
</dbReference>
<dbReference type="Pfam" id="PF07645">
    <property type="entry name" value="EGF_CA"/>
    <property type="match status" value="1"/>
</dbReference>
<dbReference type="FunFam" id="2.10.25.10:FF:000270">
    <property type="entry name" value="Nidogen 1"/>
    <property type="match status" value="1"/>
</dbReference>
<dbReference type="SUPFAM" id="SSF63825">
    <property type="entry name" value="YWTD domain"/>
    <property type="match status" value="1"/>
</dbReference>
<keyword evidence="3" id="KW-0272">Extracellular matrix</keyword>
<feature type="compositionally biased region" description="Pro residues" evidence="13">
    <location>
        <begin position="686"/>
        <end position="696"/>
    </location>
</feature>
<evidence type="ECO:0000256" key="12">
    <source>
        <dbReference type="PROSITE-ProRule" id="PRU00500"/>
    </source>
</evidence>
<evidence type="ECO:0000313" key="19">
    <source>
        <dbReference type="Proteomes" id="UP000291022"/>
    </source>
</evidence>